<evidence type="ECO:0000256" key="5">
    <source>
        <dbReference type="SAM" id="MobiDB-lite"/>
    </source>
</evidence>
<dbReference type="InterPro" id="IPR025110">
    <property type="entry name" value="AMP-bd_C"/>
</dbReference>
<dbReference type="GO" id="GO:0031177">
    <property type="term" value="F:phosphopantetheine binding"/>
    <property type="evidence" value="ECO:0007669"/>
    <property type="project" value="InterPro"/>
</dbReference>
<reference evidence="7 8" key="1">
    <citation type="submission" date="2019-08" db="EMBL/GenBank/DDBJ databases">
        <title>Actinomadura sp. nov. CYP1-5 isolated from mountain soil.</title>
        <authorList>
            <person name="Songsumanus A."/>
            <person name="Kuncharoen N."/>
            <person name="Kudo T."/>
            <person name="Yuki M."/>
            <person name="Igarashi Y."/>
            <person name="Tanasupawat S."/>
        </authorList>
    </citation>
    <scope>NUCLEOTIDE SEQUENCE [LARGE SCALE GENOMIC DNA]</scope>
    <source>
        <strain evidence="7 8">JCM 14158</strain>
    </source>
</reference>
<keyword evidence="4" id="KW-0597">Phosphoprotein</keyword>
<evidence type="ECO:0000313" key="8">
    <source>
        <dbReference type="Proteomes" id="UP000323380"/>
    </source>
</evidence>
<evidence type="ECO:0000256" key="3">
    <source>
        <dbReference type="ARBA" id="ARBA00022450"/>
    </source>
</evidence>
<dbReference type="Pfam" id="PF00975">
    <property type="entry name" value="Thioesterase"/>
    <property type="match status" value="1"/>
</dbReference>
<dbReference type="FunFam" id="3.30.300.30:FF:000010">
    <property type="entry name" value="Enterobactin synthetase component F"/>
    <property type="match status" value="1"/>
</dbReference>
<sequence>MERIMRTLGELKIEAARRPLETAFWHNRFPPDRRRTGFTPDRAPAGTEPPLPATTTAVLDAGTTAALDRMSRNDPAGLHALLTAGVAALLHLYTGDREPVLGSPIRRDPDRADEPLAWTLPLSFAVGPDATLESLARAAAATIAEATRHQDYPFKILTDQLGLPSDAQTNPLFDVAVALEGHHEPIPYETVPVPVTFGFARTPDGLRLTVRYESRRFEEATARRLARRLCVLLDRLAAAPGAPLGDLELRDEADDAWLASLVDPPVPFDDTVRLHELFERRAAANPDALAVVAGAERLGYGDLDRRANRLARTLRDHGAGPDVVVAVMADRSPEMLVAILAILKAGGAYLPIDTGYPPARIEYLLTDSRAGIVVGQPKYLDGLPAGVTPVDLADPASYADRDDALDAPGSASDLAYVIYTSGSTGMPKGVAVEHRSVVNRLAWMQRAYPIGPGDVILQKTPISFDVSVWELFWWMTADAAVCLLEPGAQREPAAIVAAVARAGVTVMHFVPSMLGSFLDYAAGEPDEVAALAGLRTVFASGEALSPSVVRRFHELLRPDGAGPALVNLYGPTEATVDVSHHPCDDPDPRRVPIGRPIDNIRLHVLDERLRPLPAGVPGELCIAGVGLARGYLHRPELTAERFVADPFDGEDRIYRTGDLARRLDDGAIEFLGRLDHQVKIRGFRIEPGEIEEALRAHPAVADAVVVAREAAGGQPALIGYAVAPADVTETELDGHLRGTLPDHLVPSRIVVLDAMPLTPSGKLDRRALPEPPAKASAFAGHAAPRAGTEAELAAIWRDVLGLDEVDARDNFFAVGGDSIHFVVVLGKARERGLSFTFQELFQHPTVESLAAHLDARTDDEEPEHHRSAPFSLISEDDRARLPADAEDAYPLSMLQAGLIFQSEIMRGTAHYHDIISYLIQSPFDADVFAEAVGILVRRNPILRTTYHLDGYSEYLQVVHRDVPLPLEVTDLRGMSADEQQNWYDTWLVTEKERAFDWSVPSTLIRLYVQVLGENLYRYNISLHNSTLDGWSINLVHAEVFDLYYRLRAGQGVEPGLRDNHSRNFLGLERRALASSEDKDFWAGVLADRPRTTVPASMPSGSEFSVVMSHFDIPLELSDRIVGLAERLSVPVKNVLMAAHLRVLGMVGGDPDVMTGYEHSGRPELEGADRAIGMFLNTVPFRIRLDDRTWEDLVRDVYRAEIDFLPHRRYPMARMKQDLATQEGLFETTFNFTHFYSLKELKRLPEFDLLNVQVQAETEFVLRAEFSRHFFHDNIRLSLHYYANVIGAEQADRLGGYYLRALDLMTRDPLARYGEQTLLDDAELALVVDEWPSSSEDRVYVLDAFGLPAPVGTEGEIVASRPERPGGKADPWRAGAALEPTGRRGRWTFDGVLERAADPVPDAPAPAPDAAEFAAPATPTERAIADVWARVLGIPVERISANDAFFALGGNSLAALRVVMDLRGRARLIDVMRHPRLSELAEVIDGAAAESPERAPSRLRLLTAASGTAAGTLVCFPYAAGHAVNYLPLADAVARHAPGVALHAVELPGHDPQRPGEPFQDVRTAARAIADEILATVSGPIVLWGQCGGASPTVEVGRLLEERGADLRHVFVGAKLFLRVENLHAAMELARTMTDAEIVQWLTERAGFTHADGLDPDQAGFISRLFRHDVESGHQYNLDAHGEPAPVKVRAPFTVVCAKDDVVVAEYPEKWRDWGRVAADVRLHELDHGGHYFVRTRAADVAGLVRDALTESPVRTTTEEVR</sequence>
<protein>
    <submittedName>
        <fullName evidence="7">Non-ribosomal peptide synthetase</fullName>
    </submittedName>
</protein>
<dbReference type="InterPro" id="IPR000873">
    <property type="entry name" value="AMP-dep_synth/lig_dom"/>
</dbReference>
<dbReference type="InterPro" id="IPR020845">
    <property type="entry name" value="AMP-binding_CS"/>
</dbReference>
<dbReference type="PANTHER" id="PTHR45527">
    <property type="entry name" value="NONRIBOSOMAL PEPTIDE SYNTHETASE"/>
    <property type="match status" value="1"/>
</dbReference>
<dbReference type="InterPro" id="IPR006162">
    <property type="entry name" value="Ppantetheine_attach_site"/>
</dbReference>
<dbReference type="SUPFAM" id="SSF47336">
    <property type="entry name" value="ACP-like"/>
    <property type="match status" value="1"/>
</dbReference>
<dbReference type="GO" id="GO:0043041">
    <property type="term" value="P:amino acid activation for nonribosomal peptide biosynthetic process"/>
    <property type="evidence" value="ECO:0007669"/>
    <property type="project" value="TreeGrafter"/>
</dbReference>
<dbReference type="Gene3D" id="2.30.38.10">
    <property type="entry name" value="Luciferase, Domain 3"/>
    <property type="match status" value="1"/>
</dbReference>
<dbReference type="InterPro" id="IPR001242">
    <property type="entry name" value="Condensation_dom"/>
</dbReference>
<accession>A0A5D0NEF2</accession>
<comment type="caution">
    <text evidence="7">The sequence shown here is derived from an EMBL/GenBank/DDBJ whole genome shotgun (WGS) entry which is preliminary data.</text>
</comment>
<dbReference type="Gene3D" id="3.30.300.30">
    <property type="match status" value="1"/>
</dbReference>
<comment type="cofactor">
    <cofactor evidence="1">
        <name>pantetheine 4'-phosphate</name>
        <dbReference type="ChEBI" id="CHEBI:47942"/>
    </cofactor>
</comment>
<feature type="region of interest" description="Disordered" evidence="5">
    <location>
        <begin position="31"/>
        <end position="53"/>
    </location>
</feature>
<dbReference type="GO" id="GO:0044550">
    <property type="term" value="P:secondary metabolite biosynthetic process"/>
    <property type="evidence" value="ECO:0007669"/>
    <property type="project" value="UniProtKB-ARBA"/>
</dbReference>
<dbReference type="Gene3D" id="3.30.559.10">
    <property type="entry name" value="Chloramphenicol acetyltransferase-like domain"/>
    <property type="match status" value="1"/>
</dbReference>
<dbReference type="Pfam" id="PF13193">
    <property type="entry name" value="AMP-binding_C"/>
    <property type="match status" value="1"/>
</dbReference>
<evidence type="ECO:0000259" key="6">
    <source>
        <dbReference type="PROSITE" id="PS50075"/>
    </source>
</evidence>
<dbReference type="Pfam" id="PF00550">
    <property type="entry name" value="PP-binding"/>
    <property type="match status" value="2"/>
</dbReference>
<feature type="domain" description="Carrier" evidence="6">
    <location>
        <begin position="1414"/>
        <end position="1490"/>
    </location>
</feature>
<dbReference type="Gene3D" id="3.40.50.980">
    <property type="match status" value="2"/>
</dbReference>
<comment type="similarity">
    <text evidence="2">Belongs to the ATP-dependent AMP-binding enzyme family.</text>
</comment>
<dbReference type="Gene3D" id="1.10.1200.10">
    <property type="entry name" value="ACP-like"/>
    <property type="match status" value="2"/>
</dbReference>
<dbReference type="GO" id="GO:0008610">
    <property type="term" value="P:lipid biosynthetic process"/>
    <property type="evidence" value="ECO:0007669"/>
    <property type="project" value="UniProtKB-ARBA"/>
</dbReference>
<dbReference type="FunFam" id="3.40.50.980:FF:000002">
    <property type="entry name" value="Enterobactin synthetase component F"/>
    <property type="match status" value="1"/>
</dbReference>
<proteinExistence type="inferred from homology"/>
<keyword evidence="3" id="KW-0596">Phosphopantetheine</keyword>
<evidence type="ECO:0000256" key="2">
    <source>
        <dbReference type="ARBA" id="ARBA00006432"/>
    </source>
</evidence>
<dbReference type="Pfam" id="PF00668">
    <property type="entry name" value="Condensation"/>
    <property type="match status" value="2"/>
</dbReference>
<evidence type="ECO:0000313" key="7">
    <source>
        <dbReference type="EMBL" id="TYB42786.1"/>
    </source>
</evidence>
<dbReference type="FunFam" id="1.10.1200.10:FF:000005">
    <property type="entry name" value="Nonribosomal peptide synthetase 1"/>
    <property type="match status" value="1"/>
</dbReference>
<dbReference type="CDD" id="cd05930">
    <property type="entry name" value="A_NRPS"/>
    <property type="match status" value="1"/>
</dbReference>
<gene>
    <name evidence="7" type="ORF">FXF69_28815</name>
</gene>
<dbReference type="SUPFAM" id="SSF52777">
    <property type="entry name" value="CoA-dependent acyltransferases"/>
    <property type="match status" value="3"/>
</dbReference>
<dbReference type="Gene3D" id="3.30.559.30">
    <property type="entry name" value="Nonribosomal peptide synthetase, condensation domain"/>
    <property type="match status" value="2"/>
</dbReference>
<dbReference type="Pfam" id="PF00501">
    <property type="entry name" value="AMP-binding"/>
    <property type="match status" value="1"/>
</dbReference>
<keyword evidence="8" id="KW-1185">Reference proteome</keyword>
<evidence type="ECO:0000256" key="1">
    <source>
        <dbReference type="ARBA" id="ARBA00001957"/>
    </source>
</evidence>
<dbReference type="PROSITE" id="PS50075">
    <property type="entry name" value="CARRIER"/>
    <property type="match status" value="2"/>
</dbReference>
<dbReference type="FunFam" id="2.30.38.10:FF:000001">
    <property type="entry name" value="Non-ribosomal peptide synthetase PvdI"/>
    <property type="match status" value="1"/>
</dbReference>
<dbReference type="SMART" id="SM00823">
    <property type="entry name" value="PKS_PP"/>
    <property type="match status" value="2"/>
</dbReference>
<dbReference type="EMBL" id="VSFG01000007">
    <property type="protein sequence ID" value="TYB42786.1"/>
    <property type="molecule type" value="Genomic_DNA"/>
</dbReference>
<dbReference type="PANTHER" id="PTHR45527:SF1">
    <property type="entry name" value="FATTY ACID SYNTHASE"/>
    <property type="match status" value="1"/>
</dbReference>
<dbReference type="Gene3D" id="3.40.50.1820">
    <property type="entry name" value="alpha/beta hydrolase"/>
    <property type="match status" value="1"/>
</dbReference>
<dbReference type="SUPFAM" id="SSF53474">
    <property type="entry name" value="alpha/beta-Hydrolases"/>
    <property type="match status" value="1"/>
</dbReference>
<dbReference type="PROSITE" id="PS00455">
    <property type="entry name" value="AMP_BINDING"/>
    <property type="match status" value="1"/>
</dbReference>
<dbReference type="InterPro" id="IPR010071">
    <property type="entry name" value="AA_adenyl_dom"/>
</dbReference>
<dbReference type="SUPFAM" id="SSF56801">
    <property type="entry name" value="Acetyl-CoA synthetase-like"/>
    <property type="match status" value="1"/>
</dbReference>
<dbReference type="STRING" id="1220554.GCA_001552135_02592"/>
<dbReference type="NCBIfam" id="TIGR01733">
    <property type="entry name" value="AA-adenyl-dom"/>
    <property type="match status" value="1"/>
</dbReference>
<dbReference type="InterPro" id="IPR009081">
    <property type="entry name" value="PP-bd_ACP"/>
</dbReference>
<dbReference type="Proteomes" id="UP000323380">
    <property type="component" value="Unassembled WGS sequence"/>
</dbReference>
<dbReference type="InterPro" id="IPR023213">
    <property type="entry name" value="CAT-like_dom_sf"/>
</dbReference>
<dbReference type="InterPro" id="IPR029058">
    <property type="entry name" value="AB_hydrolase_fold"/>
</dbReference>
<name>A0A5D0NEF2_9ACTN</name>
<dbReference type="FunFam" id="3.40.50.980:FF:000001">
    <property type="entry name" value="Non-ribosomal peptide synthetase"/>
    <property type="match status" value="1"/>
</dbReference>
<organism evidence="7 8">
    <name type="scientific">Actinomadura chibensis</name>
    <dbReference type="NCBI Taxonomy" id="392828"/>
    <lineage>
        <taxon>Bacteria</taxon>
        <taxon>Bacillati</taxon>
        <taxon>Actinomycetota</taxon>
        <taxon>Actinomycetes</taxon>
        <taxon>Streptosporangiales</taxon>
        <taxon>Thermomonosporaceae</taxon>
        <taxon>Actinomadura</taxon>
    </lineage>
</organism>
<dbReference type="GO" id="GO:0003824">
    <property type="term" value="F:catalytic activity"/>
    <property type="evidence" value="ECO:0007669"/>
    <property type="project" value="InterPro"/>
</dbReference>
<dbReference type="InterPro" id="IPR020806">
    <property type="entry name" value="PKS_PP-bd"/>
</dbReference>
<dbReference type="FunFam" id="3.40.50.12780:FF:000012">
    <property type="entry name" value="Non-ribosomal peptide synthetase"/>
    <property type="match status" value="1"/>
</dbReference>
<feature type="domain" description="Carrier" evidence="6">
    <location>
        <begin position="783"/>
        <end position="857"/>
    </location>
</feature>
<evidence type="ECO:0000256" key="4">
    <source>
        <dbReference type="ARBA" id="ARBA00022553"/>
    </source>
</evidence>
<dbReference type="InterPro" id="IPR001031">
    <property type="entry name" value="Thioesterase"/>
</dbReference>
<dbReference type="InterPro" id="IPR036736">
    <property type="entry name" value="ACP-like_sf"/>
</dbReference>
<dbReference type="InterPro" id="IPR045851">
    <property type="entry name" value="AMP-bd_C_sf"/>
</dbReference>
<dbReference type="PROSITE" id="PS00012">
    <property type="entry name" value="PHOSPHOPANTETHEINE"/>
    <property type="match status" value="1"/>
</dbReference>
<dbReference type="GO" id="GO:0005737">
    <property type="term" value="C:cytoplasm"/>
    <property type="evidence" value="ECO:0007669"/>
    <property type="project" value="TreeGrafter"/>
</dbReference>